<evidence type="ECO:0000256" key="1">
    <source>
        <dbReference type="ARBA" id="ARBA00022849"/>
    </source>
</evidence>
<protein>
    <submittedName>
        <fullName evidence="4">Low molecular weight phosphatase family protein</fullName>
    </submittedName>
</protein>
<dbReference type="Proteomes" id="UP000281192">
    <property type="component" value="Chromosome"/>
</dbReference>
<dbReference type="RefSeq" id="WP_101713405.1">
    <property type="nucleotide sequence ID" value="NZ_CP026100.1"/>
</dbReference>
<dbReference type="OrthoDB" id="9799372at2"/>
<evidence type="ECO:0000313" key="6">
    <source>
        <dbReference type="Proteomes" id="UP000281192"/>
    </source>
</evidence>
<dbReference type="EMBL" id="PJRQ01000024">
    <property type="protein sequence ID" value="PLR14865.1"/>
    <property type="molecule type" value="Genomic_DNA"/>
</dbReference>
<organism evidence="4 5">
    <name type="scientific">Caulobacter flavus</name>
    <dbReference type="NCBI Taxonomy" id="1679497"/>
    <lineage>
        <taxon>Bacteria</taxon>
        <taxon>Pseudomonadati</taxon>
        <taxon>Pseudomonadota</taxon>
        <taxon>Alphaproteobacteria</taxon>
        <taxon>Caulobacterales</taxon>
        <taxon>Caulobacteraceae</taxon>
        <taxon>Caulobacter</taxon>
    </lineage>
</organism>
<dbReference type="EMBL" id="CP026100">
    <property type="protein sequence ID" value="AYV49219.1"/>
    <property type="molecule type" value="Genomic_DNA"/>
</dbReference>
<sequence length="153" mass="16907">MVADLPDAVLFTCNYNRVRSPMAEALFKRFYGTRAYVDSCGLKPDPAGEGIDPFVVAVMDEMGVDVAAHQPKTFDELEDDSFDVVVSLTPEAQHRAVELSRDRAVEIEYWPTHDPTLVNDGSRDAMMAAYREVRDTLSAAIRARFGTPSTFGG</sequence>
<keyword evidence="1" id="KW-0059">Arsenical resistance</keyword>
<dbReference type="InterPro" id="IPR023485">
    <property type="entry name" value="Ptyr_pPase"/>
</dbReference>
<dbReference type="PANTHER" id="PTHR43428">
    <property type="entry name" value="ARSENATE REDUCTASE"/>
    <property type="match status" value="1"/>
</dbReference>
<name>A0A2N5CT88_9CAUL</name>
<keyword evidence="6" id="KW-1185">Reference proteome</keyword>
<dbReference type="Gene3D" id="3.40.50.2300">
    <property type="match status" value="1"/>
</dbReference>
<dbReference type="GO" id="GO:0046685">
    <property type="term" value="P:response to arsenic-containing substance"/>
    <property type="evidence" value="ECO:0007669"/>
    <property type="project" value="UniProtKB-KW"/>
</dbReference>
<dbReference type="Pfam" id="PF01451">
    <property type="entry name" value="LMWPc"/>
    <property type="match status" value="1"/>
</dbReference>
<evidence type="ECO:0000259" key="2">
    <source>
        <dbReference type="SMART" id="SM00226"/>
    </source>
</evidence>
<accession>A0A2N5CT88</accession>
<dbReference type="Proteomes" id="UP000234483">
    <property type="component" value="Unassembled WGS sequence"/>
</dbReference>
<gene>
    <name evidence="3" type="ORF">C1707_24880</name>
    <name evidence="4" type="ORF">CFHF_12935</name>
</gene>
<dbReference type="SMART" id="SM00226">
    <property type="entry name" value="LMWPc"/>
    <property type="match status" value="1"/>
</dbReference>
<dbReference type="AlphaFoldDB" id="A0A2N5CT88"/>
<reference evidence="3 6" key="2">
    <citation type="submission" date="2018-01" db="EMBL/GenBank/DDBJ databases">
        <title>Complete genome sequence of Caulobacter flavus RHGG3.</title>
        <authorList>
            <person name="Yang E."/>
        </authorList>
    </citation>
    <scope>NUCLEOTIDE SEQUENCE [LARGE SCALE GENOMIC DNA]</scope>
    <source>
        <strain evidence="3 6">RHGG3</strain>
    </source>
</reference>
<dbReference type="SUPFAM" id="SSF52788">
    <property type="entry name" value="Phosphotyrosine protein phosphatases I"/>
    <property type="match status" value="1"/>
</dbReference>
<dbReference type="PANTHER" id="PTHR43428:SF1">
    <property type="entry name" value="ARSENATE REDUCTASE"/>
    <property type="match status" value="1"/>
</dbReference>
<reference evidence="4 5" key="1">
    <citation type="submission" date="2017-12" db="EMBL/GenBank/DDBJ databases">
        <title>The genome sequence of Caulobacter flavus CGMCC1 15093.</title>
        <authorList>
            <person name="Gao J."/>
            <person name="Mao X."/>
            <person name="Sun J."/>
        </authorList>
    </citation>
    <scope>NUCLEOTIDE SEQUENCE [LARGE SCALE GENOMIC DNA]</scope>
    <source>
        <strain evidence="4 5">CGMCC1 15093</strain>
    </source>
</reference>
<dbReference type="KEGG" id="cfh:C1707_24880"/>
<evidence type="ECO:0000313" key="4">
    <source>
        <dbReference type="EMBL" id="PLR14865.1"/>
    </source>
</evidence>
<proteinExistence type="predicted"/>
<evidence type="ECO:0000313" key="3">
    <source>
        <dbReference type="EMBL" id="AYV49219.1"/>
    </source>
</evidence>
<dbReference type="InterPro" id="IPR036196">
    <property type="entry name" value="Ptyr_pPase_sf"/>
</dbReference>
<feature type="domain" description="Phosphotyrosine protein phosphatase I" evidence="2">
    <location>
        <begin position="7"/>
        <end position="147"/>
    </location>
</feature>
<evidence type="ECO:0000313" key="5">
    <source>
        <dbReference type="Proteomes" id="UP000234483"/>
    </source>
</evidence>